<accession>A0A238WZW8</accession>
<dbReference type="AlphaFoldDB" id="A0A238WZW8"/>
<keyword evidence="6 12" id="KW-0274">FAD</keyword>
<evidence type="ECO:0000256" key="7">
    <source>
        <dbReference type="ARBA" id="ARBA00023002"/>
    </source>
</evidence>
<dbReference type="EC" id="1.5.1.54" evidence="12"/>
<evidence type="ECO:0000256" key="8">
    <source>
        <dbReference type="ARBA" id="ARBA00023027"/>
    </source>
</evidence>
<dbReference type="CDD" id="cd00537">
    <property type="entry name" value="MTHFR"/>
    <property type="match status" value="1"/>
</dbReference>
<keyword evidence="5 12" id="KW-0285">Flavoprotein</keyword>
<evidence type="ECO:0000256" key="5">
    <source>
        <dbReference type="ARBA" id="ARBA00022630"/>
    </source>
</evidence>
<sequence length="338" mass="38456">MRREACLLLLRLTGYELVLYMKVTEHLTRANGKTLFSFEVLPPKKGENIKNLFSNIEPLMEFNPPFIDVTYHREEYVYRQHPNGFLEKKTVRKRPGTVGICAAIKNRFDVDTVPHLICGGFSKEETENALIDLHFLGIDNVLALRGDPIKSEGHFKPDPDGHAYAADLIGQVANLNKGEYLDEEQDETWATNFCIGTAGYPEKHFESPNYGADLRYLKHKVDRGAEYIVTQMFFDNEQFFNFEKRCREAGITVPIIPGLKPLTTKSQLTMLPRSFYLNIPEELADAVHLAPDNPAAREIGIEWCINQSKELMAHGVPCLHYYSMGKSESIRRVAAALF</sequence>
<dbReference type="GO" id="GO:0071949">
    <property type="term" value="F:FAD binding"/>
    <property type="evidence" value="ECO:0007669"/>
    <property type="project" value="TreeGrafter"/>
</dbReference>
<dbReference type="InterPro" id="IPR004620">
    <property type="entry name" value="MTHF_reductase_bac"/>
</dbReference>
<dbReference type="Gene3D" id="3.20.20.220">
    <property type="match status" value="1"/>
</dbReference>
<dbReference type="SUPFAM" id="SSF51730">
    <property type="entry name" value="FAD-linked oxidoreductase"/>
    <property type="match status" value="1"/>
</dbReference>
<dbReference type="InterPro" id="IPR029041">
    <property type="entry name" value="FAD-linked_oxidoreductase-like"/>
</dbReference>
<evidence type="ECO:0000256" key="10">
    <source>
        <dbReference type="ARBA" id="ARBA00034478"/>
    </source>
</evidence>
<comment type="cofactor">
    <cofactor evidence="1 12">
        <name>FAD</name>
        <dbReference type="ChEBI" id="CHEBI:57692"/>
    </cofactor>
</comment>
<dbReference type="FunFam" id="3.20.20.220:FF:000015">
    <property type="entry name" value="Methylenetetrahydrofolate reductase"/>
    <property type="match status" value="1"/>
</dbReference>
<evidence type="ECO:0000256" key="3">
    <source>
        <dbReference type="ARBA" id="ARBA00006743"/>
    </source>
</evidence>
<keyword evidence="8" id="KW-0520">NAD</keyword>
<dbReference type="Pfam" id="PF02219">
    <property type="entry name" value="MTHFR"/>
    <property type="match status" value="1"/>
</dbReference>
<evidence type="ECO:0000256" key="4">
    <source>
        <dbReference type="ARBA" id="ARBA00022605"/>
    </source>
</evidence>
<organism evidence="13 14">
    <name type="scientific">Hymenobacter mucosus</name>
    <dbReference type="NCBI Taxonomy" id="1411120"/>
    <lineage>
        <taxon>Bacteria</taxon>
        <taxon>Pseudomonadati</taxon>
        <taxon>Bacteroidota</taxon>
        <taxon>Cytophagia</taxon>
        <taxon>Cytophagales</taxon>
        <taxon>Hymenobacteraceae</taxon>
        <taxon>Hymenobacter</taxon>
    </lineage>
</organism>
<comment type="pathway">
    <text evidence="10">Amino-acid biosynthesis; L-methionine biosynthesis via de novo pathway.</text>
</comment>
<dbReference type="GO" id="GO:0005829">
    <property type="term" value="C:cytosol"/>
    <property type="evidence" value="ECO:0007669"/>
    <property type="project" value="InterPro"/>
</dbReference>
<dbReference type="GO" id="GO:0035999">
    <property type="term" value="P:tetrahydrofolate interconversion"/>
    <property type="evidence" value="ECO:0007669"/>
    <property type="project" value="UniProtKB-UniPathway"/>
</dbReference>
<dbReference type="InterPro" id="IPR003171">
    <property type="entry name" value="Mehydrof_redctse-like"/>
</dbReference>
<dbReference type="UniPathway" id="UPA00193"/>
<evidence type="ECO:0000313" key="14">
    <source>
        <dbReference type="Proteomes" id="UP000198310"/>
    </source>
</evidence>
<comment type="catalytic activity">
    <reaction evidence="11">
        <text>(6S)-5-methyl-5,6,7,8-tetrahydrofolate + NAD(+) = (6R)-5,10-methylene-5,6,7,8-tetrahydrofolate + NADH + H(+)</text>
        <dbReference type="Rhea" id="RHEA:19821"/>
        <dbReference type="ChEBI" id="CHEBI:15378"/>
        <dbReference type="ChEBI" id="CHEBI:15636"/>
        <dbReference type="ChEBI" id="CHEBI:18608"/>
        <dbReference type="ChEBI" id="CHEBI:57540"/>
        <dbReference type="ChEBI" id="CHEBI:57945"/>
        <dbReference type="EC" id="1.5.1.54"/>
    </reaction>
    <physiologicalReaction direction="right-to-left" evidence="11">
        <dbReference type="Rhea" id="RHEA:19823"/>
    </physiologicalReaction>
</comment>
<keyword evidence="9" id="KW-0486">Methionine biosynthesis</keyword>
<comment type="pathway">
    <text evidence="2 12">One-carbon metabolism; tetrahydrofolate interconversion.</text>
</comment>
<proteinExistence type="inferred from homology"/>
<evidence type="ECO:0000256" key="9">
    <source>
        <dbReference type="ARBA" id="ARBA00023167"/>
    </source>
</evidence>
<dbReference type="PANTHER" id="PTHR45754:SF3">
    <property type="entry name" value="METHYLENETETRAHYDROFOLATE REDUCTASE (NADPH)"/>
    <property type="match status" value="1"/>
</dbReference>
<comment type="similarity">
    <text evidence="3 12">Belongs to the methylenetetrahydrofolate reductase family.</text>
</comment>
<dbReference type="GO" id="GO:0009086">
    <property type="term" value="P:methionine biosynthetic process"/>
    <property type="evidence" value="ECO:0007669"/>
    <property type="project" value="UniProtKB-KW"/>
</dbReference>
<dbReference type="GO" id="GO:0106312">
    <property type="term" value="F:methylenetetrahydrofolate reductase (NADH) activity"/>
    <property type="evidence" value="ECO:0007669"/>
    <property type="project" value="UniProtKB-EC"/>
</dbReference>
<name>A0A238WZW8_9BACT</name>
<protein>
    <recommendedName>
        <fullName evidence="12">Methylenetetrahydrofolate reductase</fullName>
        <ecNumber evidence="12">1.5.1.54</ecNumber>
    </recommendedName>
</protein>
<dbReference type="PANTHER" id="PTHR45754">
    <property type="entry name" value="METHYLENETETRAHYDROFOLATE REDUCTASE"/>
    <property type="match status" value="1"/>
</dbReference>
<evidence type="ECO:0000313" key="13">
    <source>
        <dbReference type="EMBL" id="SNR51774.1"/>
    </source>
</evidence>
<dbReference type="NCBIfam" id="TIGR00676">
    <property type="entry name" value="fadh2"/>
    <property type="match status" value="1"/>
</dbReference>
<gene>
    <name evidence="13" type="ORF">SAMN06269173_103283</name>
</gene>
<dbReference type="Proteomes" id="UP000198310">
    <property type="component" value="Unassembled WGS sequence"/>
</dbReference>
<evidence type="ECO:0000256" key="11">
    <source>
        <dbReference type="ARBA" id="ARBA00048628"/>
    </source>
</evidence>
<evidence type="ECO:0000256" key="12">
    <source>
        <dbReference type="RuleBase" id="RU003862"/>
    </source>
</evidence>
<keyword evidence="7 12" id="KW-0560">Oxidoreductase</keyword>
<reference evidence="14" key="1">
    <citation type="submission" date="2017-06" db="EMBL/GenBank/DDBJ databases">
        <authorList>
            <person name="Varghese N."/>
            <person name="Submissions S."/>
        </authorList>
    </citation>
    <scope>NUCLEOTIDE SEQUENCE [LARGE SCALE GENOMIC DNA]</scope>
    <source>
        <strain evidence="14">DSM 28041</strain>
    </source>
</reference>
<evidence type="ECO:0000256" key="6">
    <source>
        <dbReference type="ARBA" id="ARBA00022827"/>
    </source>
</evidence>
<keyword evidence="14" id="KW-1185">Reference proteome</keyword>
<evidence type="ECO:0000256" key="1">
    <source>
        <dbReference type="ARBA" id="ARBA00001974"/>
    </source>
</evidence>
<evidence type="ECO:0000256" key="2">
    <source>
        <dbReference type="ARBA" id="ARBA00004777"/>
    </source>
</evidence>
<keyword evidence="4" id="KW-0028">Amino-acid biosynthesis</keyword>
<dbReference type="EMBL" id="FZNS01000003">
    <property type="protein sequence ID" value="SNR51774.1"/>
    <property type="molecule type" value="Genomic_DNA"/>
</dbReference>